<dbReference type="AlphaFoldDB" id="A0A840QPH6"/>
<dbReference type="PANTHER" id="PTHR41259:SF1">
    <property type="entry name" value="DOUBLE-STRAND BREAK REPAIR RAD50 ATPASE, PUTATIVE-RELATED"/>
    <property type="match status" value="1"/>
</dbReference>
<keyword evidence="5" id="KW-1185">Reference proteome</keyword>
<proteinExistence type="predicted"/>
<evidence type="ECO:0000256" key="2">
    <source>
        <dbReference type="SAM" id="Phobius"/>
    </source>
</evidence>
<comment type="caution">
    <text evidence="4">The sequence shown here is derived from an EMBL/GenBank/DDBJ whole genome shotgun (WGS) entry which is preliminary data.</text>
</comment>
<protein>
    <submittedName>
        <fullName evidence="4">Uncharacterized protein YhaN</fullName>
    </submittedName>
</protein>
<dbReference type="RefSeq" id="WP_184663700.1">
    <property type="nucleotide sequence ID" value="NZ_JACHHB010000005.1"/>
</dbReference>
<name>A0A840QPH6_9BACI</name>
<keyword evidence="2" id="KW-0472">Membrane</keyword>
<dbReference type="Pfam" id="PF13514">
    <property type="entry name" value="AAA_27"/>
    <property type="match status" value="1"/>
</dbReference>
<keyword evidence="2" id="KW-0812">Transmembrane</keyword>
<evidence type="ECO:0000313" key="5">
    <source>
        <dbReference type="Proteomes" id="UP000551878"/>
    </source>
</evidence>
<keyword evidence="1" id="KW-0175">Coiled coil</keyword>
<feature type="transmembrane region" description="Helical" evidence="2">
    <location>
        <begin position="499"/>
        <end position="516"/>
    </location>
</feature>
<feature type="coiled-coil region" evidence="1">
    <location>
        <begin position="284"/>
        <end position="469"/>
    </location>
</feature>
<dbReference type="EMBL" id="JACHHB010000005">
    <property type="protein sequence ID" value="MBB5173248.1"/>
    <property type="molecule type" value="Genomic_DNA"/>
</dbReference>
<reference evidence="4 5" key="1">
    <citation type="submission" date="2020-08" db="EMBL/GenBank/DDBJ databases">
        <title>Genomic Encyclopedia of Type Strains, Phase IV (KMG-IV): sequencing the most valuable type-strain genomes for metagenomic binning, comparative biology and taxonomic classification.</title>
        <authorList>
            <person name="Goeker M."/>
        </authorList>
    </citation>
    <scope>NUCLEOTIDE SEQUENCE [LARGE SCALE GENOMIC DNA]</scope>
    <source>
        <strain evidence="4 5">DSM 24696</strain>
    </source>
</reference>
<dbReference type="InterPro" id="IPR027417">
    <property type="entry name" value="P-loop_NTPase"/>
</dbReference>
<dbReference type="InterPro" id="IPR038734">
    <property type="entry name" value="YhaN_AAA"/>
</dbReference>
<dbReference type="SUPFAM" id="SSF52540">
    <property type="entry name" value="P-loop containing nucleoside triphosphate hydrolases"/>
    <property type="match status" value="2"/>
</dbReference>
<dbReference type="PANTHER" id="PTHR41259">
    <property type="entry name" value="DOUBLE-STRAND BREAK REPAIR RAD50 ATPASE, PUTATIVE-RELATED"/>
    <property type="match status" value="1"/>
</dbReference>
<feature type="coiled-coil region" evidence="1">
    <location>
        <begin position="688"/>
        <end position="725"/>
    </location>
</feature>
<evidence type="ECO:0000313" key="4">
    <source>
        <dbReference type="EMBL" id="MBB5173248.1"/>
    </source>
</evidence>
<organism evidence="4 5">
    <name type="scientific">Texcoconibacillus texcoconensis</name>
    <dbReference type="NCBI Taxonomy" id="1095777"/>
    <lineage>
        <taxon>Bacteria</taxon>
        <taxon>Bacillati</taxon>
        <taxon>Bacillota</taxon>
        <taxon>Bacilli</taxon>
        <taxon>Bacillales</taxon>
        <taxon>Bacillaceae</taxon>
        <taxon>Texcoconibacillus</taxon>
    </lineage>
</organism>
<feature type="domain" description="YhaN AAA" evidence="3">
    <location>
        <begin position="1"/>
        <end position="203"/>
    </location>
</feature>
<feature type="coiled-coil region" evidence="1">
    <location>
        <begin position="532"/>
        <end position="588"/>
    </location>
</feature>
<feature type="transmembrane region" description="Helical" evidence="2">
    <location>
        <begin position="473"/>
        <end position="493"/>
    </location>
</feature>
<sequence>MNIRDIHIYGFGPFVDVKYSFDHDGIHVIYGKNEAGKSSLMAFIQAILFGFPKRNQKANRFVPKGGHTYGGNIRFSSSRYGDVTIERVKKSKAAGDVTVYLWDGTSGGEALLHQVLAGMEQGQFLGVYAFDAHGLQGVEEMGADELNRYVYDTSATGGVSLKEIEKGLTRKKEELFKPRGQNQTINRLLKSLDDIAQSEKQLTKQYEDYDTLVYKRMNHEERYEQLQEERRQLLEEERSLAKLEQLDPLIEQYDQYKSLKNETEDMDTFPENGLERLESVKERLLLLDVDLTEKKNEHERIENELANQKVTEEEEALKAKIETIREELGSYEAKKEQVNTFLNTLEDEIEKNQSLIRSLGDQVDEEQIDRIDIHTEDEQKYQSLKKDYEQAAYNLERLHEERQQCYDTLLTHERRIESLQQESLSEDRRQWLEAMVDFGENKDERIQELERKREQVAQKNQLNEKQSKSHKGFTYALVALAGVASFLSVWFFIQGQNGLALLFLVYSLVSFGGFSERRRSHQHKKMQIPEVNQEDHVRLRELEERLASFERLSYEDVKKQWDAEQQRVRMLEREEELYEDRCREYETINLRFERFETQMDTFHKQIIDWVKEKQLPVYEDLTVYDRVIQMVKTCQENKKSIERNKKQSESIGDELAQFEREVMHVLEKLNEPQDMSVRKALEKMYQFLHQYEEKKQTEVKLKERLNRLDEDIRLTKQKLKKWKQEQDVLFAEGKAEDEQQFRQLAKKWEQHRSVEEKLRTLKYEMERVYTDPQELEAASHSLRQGSIDFDKSKQKFQMRQKEIENKEREEMEAITECKQKIEALEKGKGEESLHGQRSLLETDLQEESKAWAVYLTAEHLLEKAKHIHERERQPLVIQKAQGYFEKMTNGRYTNVFVPIDEQRFVIERYDGVRFSPHELSRGTYEMLYLAVRFALIQSIHHDESWPVIIDDAFVNFDPNRRQNVWNMLQSFTDRQIFYFTCHPYVLEEGSWENQHDLQADFI</sequence>
<evidence type="ECO:0000256" key="1">
    <source>
        <dbReference type="SAM" id="Coils"/>
    </source>
</evidence>
<evidence type="ECO:0000259" key="3">
    <source>
        <dbReference type="Pfam" id="PF13514"/>
    </source>
</evidence>
<dbReference type="Proteomes" id="UP000551878">
    <property type="component" value="Unassembled WGS sequence"/>
</dbReference>
<dbReference type="Gene3D" id="3.40.50.300">
    <property type="entry name" value="P-loop containing nucleotide triphosphate hydrolases"/>
    <property type="match status" value="2"/>
</dbReference>
<gene>
    <name evidence="4" type="ORF">HNQ41_001417</name>
</gene>
<keyword evidence="2" id="KW-1133">Transmembrane helix</keyword>
<feature type="coiled-coil region" evidence="1">
    <location>
        <begin position="209"/>
        <end position="246"/>
    </location>
</feature>
<accession>A0A840QPH6</accession>